<dbReference type="SUPFAM" id="SSF56925">
    <property type="entry name" value="OMPA-like"/>
    <property type="match status" value="1"/>
</dbReference>
<accession>A0A1M5U976</accession>
<sequence>MLATLSDPIVIGHFVVYYNLFMKNVLIIFVALCAIPAFGQNFKPGYVLQQGDTLRGLVSFRETIAPPERCLFQKEGQPETTFYPDNLEGFGFDGRHFRTLKNKGAAHFAEVIVDGKAKFYREGLSYFVQKDTALIPLSTVTQKITVSGHEYTKEDKTYAIRLKSIFSDCSSLPSAYEQTELWTLSPSSIEKKYSKVVAKYNACFGDSSSHYTATKGKPRLSFGVLAGMISSPNSANGKNQVVHSLDSSFPVSFAAGFFVDQVNPRISDHWHVRLEAMYFRTKFTSIVAASYDPAKEIELRYTTFKFPVSVAYHFNTGRAFSPYVRGGLNFLIFTQRSFVETTDYVMGAYQSKVLDLKIKTNTFLAGVGVEYKVGQKHTLFAELRYDTGFNILSSSTNDKLKVRNIGLNAGFCF</sequence>
<evidence type="ECO:0000256" key="1">
    <source>
        <dbReference type="ARBA" id="ARBA00022729"/>
    </source>
</evidence>
<organism evidence="4 5">
    <name type="scientific">Chryseolinea serpens</name>
    <dbReference type="NCBI Taxonomy" id="947013"/>
    <lineage>
        <taxon>Bacteria</taxon>
        <taxon>Pseudomonadati</taxon>
        <taxon>Bacteroidota</taxon>
        <taxon>Cytophagia</taxon>
        <taxon>Cytophagales</taxon>
        <taxon>Fulvivirgaceae</taxon>
        <taxon>Chryseolinea</taxon>
    </lineage>
</organism>
<dbReference type="InterPro" id="IPR011250">
    <property type="entry name" value="OMP/PagP_B-barrel"/>
</dbReference>
<keyword evidence="1" id="KW-0732">Signal</keyword>
<dbReference type="STRING" id="947013.SAMN04488109_4534"/>
<feature type="domain" description="Outer membrane protein beta-barrel" evidence="3">
    <location>
        <begin position="242"/>
        <end position="413"/>
    </location>
</feature>
<name>A0A1M5U976_9BACT</name>
<gene>
    <name evidence="4" type="ORF">SAMN04488109_4534</name>
</gene>
<protein>
    <submittedName>
        <fullName evidence="4">Outer membrane autotransporter barrel domain-containing protein</fullName>
    </submittedName>
</protein>
<feature type="transmembrane region" description="Helical" evidence="2">
    <location>
        <begin position="20"/>
        <end position="39"/>
    </location>
</feature>
<dbReference type="InterPro" id="IPR027385">
    <property type="entry name" value="Beta-barrel_OMP"/>
</dbReference>
<proteinExistence type="predicted"/>
<evidence type="ECO:0000313" key="5">
    <source>
        <dbReference type="Proteomes" id="UP000184212"/>
    </source>
</evidence>
<keyword evidence="2" id="KW-0812">Transmembrane</keyword>
<evidence type="ECO:0000259" key="3">
    <source>
        <dbReference type="Pfam" id="PF13505"/>
    </source>
</evidence>
<keyword evidence="2" id="KW-0472">Membrane</keyword>
<dbReference type="AlphaFoldDB" id="A0A1M5U976"/>
<keyword evidence="2" id="KW-1133">Transmembrane helix</keyword>
<reference evidence="4 5" key="1">
    <citation type="submission" date="2016-11" db="EMBL/GenBank/DDBJ databases">
        <authorList>
            <person name="Jaros S."/>
            <person name="Januszkiewicz K."/>
            <person name="Wedrychowicz H."/>
        </authorList>
    </citation>
    <scope>NUCLEOTIDE SEQUENCE [LARGE SCALE GENOMIC DNA]</scope>
    <source>
        <strain evidence="4 5">DSM 24574</strain>
    </source>
</reference>
<evidence type="ECO:0000313" key="4">
    <source>
        <dbReference type="EMBL" id="SHH59471.1"/>
    </source>
</evidence>
<dbReference type="EMBL" id="FQWQ01000003">
    <property type="protein sequence ID" value="SHH59471.1"/>
    <property type="molecule type" value="Genomic_DNA"/>
</dbReference>
<dbReference type="OrthoDB" id="952442at2"/>
<dbReference type="Proteomes" id="UP000184212">
    <property type="component" value="Unassembled WGS sequence"/>
</dbReference>
<dbReference type="Gene3D" id="2.40.160.20">
    <property type="match status" value="1"/>
</dbReference>
<dbReference type="Pfam" id="PF13505">
    <property type="entry name" value="OMP_b-brl"/>
    <property type="match status" value="1"/>
</dbReference>
<keyword evidence="5" id="KW-1185">Reference proteome</keyword>
<evidence type="ECO:0000256" key="2">
    <source>
        <dbReference type="SAM" id="Phobius"/>
    </source>
</evidence>